<comment type="caution">
    <text evidence="1">The sequence shown here is derived from an EMBL/GenBank/DDBJ whole genome shotgun (WGS) entry which is preliminary data.</text>
</comment>
<dbReference type="InterPro" id="IPR036563">
    <property type="entry name" value="MoaE_sf"/>
</dbReference>
<keyword evidence="2" id="KW-1185">Reference proteome</keyword>
<dbReference type="SUPFAM" id="SSF54690">
    <property type="entry name" value="Molybdopterin synthase subunit MoaE"/>
    <property type="match status" value="1"/>
</dbReference>
<protein>
    <submittedName>
        <fullName evidence="1">Related to molybdopterin synthase large subunit</fullName>
    </submittedName>
</protein>
<reference evidence="1 2" key="1">
    <citation type="journal article" date="2011" name="PLoS Pathog.">
        <title>Endophytic Life Strategies Decoded by Genome and Transcriptome Analyses of the Mutualistic Root Symbiont Piriformospora indica.</title>
        <authorList>
            <person name="Zuccaro A."/>
            <person name="Lahrmann U."/>
            <person name="Guldener U."/>
            <person name="Langen G."/>
            <person name="Pfiffi S."/>
            <person name="Biedenkopf D."/>
            <person name="Wong P."/>
            <person name="Samans B."/>
            <person name="Grimm C."/>
            <person name="Basiewicz M."/>
            <person name="Murat C."/>
            <person name="Martin F."/>
            <person name="Kogel K.H."/>
        </authorList>
    </citation>
    <scope>NUCLEOTIDE SEQUENCE [LARGE SCALE GENOMIC DNA]</scope>
    <source>
        <strain evidence="1 2">DSM 11827</strain>
    </source>
</reference>
<dbReference type="HOGENOM" id="CLU_089568_1_2_1"/>
<dbReference type="OrthoDB" id="5531344at2759"/>
<dbReference type="STRING" id="1109443.G4TCS2"/>
<dbReference type="eggNOG" id="KOG3307">
    <property type="taxonomic scope" value="Eukaryota"/>
</dbReference>
<dbReference type="Gene3D" id="3.90.1170.40">
    <property type="entry name" value="Molybdopterin biosynthesis MoaE subunit"/>
    <property type="match status" value="1"/>
</dbReference>
<dbReference type="PANTHER" id="PTHR23404">
    <property type="entry name" value="MOLYBDOPTERIN SYNTHASE RELATED"/>
    <property type="match status" value="1"/>
</dbReference>
<organism evidence="1 2">
    <name type="scientific">Serendipita indica (strain DSM 11827)</name>
    <name type="common">Root endophyte fungus</name>
    <name type="synonym">Piriformospora indica</name>
    <dbReference type="NCBI Taxonomy" id="1109443"/>
    <lineage>
        <taxon>Eukaryota</taxon>
        <taxon>Fungi</taxon>
        <taxon>Dikarya</taxon>
        <taxon>Basidiomycota</taxon>
        <taxon>Agaricomycotina</taxon>
        <taxon>Agaricomycetes</taxon>
        <taxon>Sebacinales</taxon>
        <taxon>Serendipitaceae</taxon>
        <taxon>Serendipita</taxon>
    </lineage>
</organism>
<evidence type="ECO:0000313" key="1">
    <source>
        <dbReference type="EMBL" id="CCA69129.1"/>
    </source>
</evidence>
<dbReference type="OMA" id="WKHQFFA"/>
<dbReference type="Proteomes" id="UP000007148">
    <property type="component" value="Unassembled WGS sequence"/>
</dbReference>
<gene>
    <name evidence="1" type="ORF">PIIN_03029</name>
</gene>
<dbReference type="Pfam" id="PF02391">
    <property type="entry name" value="MoaE"/>
    <property type="match status" value="1"/>
</dbReference>
<evidence type="ECO:0000313" key="2">
    <source>
        <dbReference type="Proteomes" id="UP000007148"/>
    </source>
</evidence>
<proteinExistence type="predicted"/>
<dbReference type="InParanoid" id="G4TCS2"/>
<dbReference type="AlphaFoldDB" id="G4TCS2"/>
<dbReference type="GO" id="GO:0006777">
    <property type="term" value="P:Mo-molybdopterin cofactor biosynthetic process"/>
    <property type="evidence" value="ECO:0007669"/>
    <property type="project" value="InterPro"/>
</dbReference>
<accession>G4TCS2</accession>
<sequence length="157" mass="17277">MASPYSTEAMTRSDEGDVAVLTYSPLDIGSIIAAVSSPEAGAIATFLGQTRNNFDTKVVTHLEYEAYSALAIKTMATVLQRARTRSQTPLTRLAIYHRLGECPVGTTSIVVAVSSPHRAEAFEACSWIVDEVKRRAQIFKREYYEGLSEAEAAWKRN</sequence>
<dbReference type="CDD" id="cd00756">
    <property type="entry name" value="MoaE"/>
    <property type="match status" value="1"/>
</dbReference>
<dbReference type="InterPro" id="IPR003448">
    <property type="entry name" value="Mopterin_biosynth_MoaE"/>
</dbReference>
<name>G4TCS2_SERID</name>
<dbReference type="EMBL" id="CAFZ01000047">
    <property type="protein sequence ID" value="CCA69129.1"/>
    <property type="molecule type" value="Genomic_DNA"/>
</dbReference>